<protein>
    <submittedName>
        <fullName evidence="2">UPF0481 protein At3g47200-like</fullName>
    </submittedName>
</protein>
<dbReference type="KEGG" id="nnu:104586998"/>
<reference evidence="2" key="1">
    <citation type="submission" date="2025-08" db="UniProtKB">
        <authorList>
            <consortium name="RefSeq"/>
        </authorList>
    </citation>
    <scope>IDENTIFICATION</scope>
</reference>
<keyword evidence="1" id="KW-1185">Reference proteome</keyword>
<dbReference type="GeneID" id="104586998"/>
<dbReference type="OrthoDB" id="1378449at2759"/>
<evidence type="ECO:0000313" key="2">
    <source>
        <dbReference type="RefSeq" id="XP_010242713.1"/>
    </source>
</evidence>
<dbReference type="PANTHER" id="PTHR31170:SF25">
    <property type="entry name" value="BNAA09G04570D PROTEIN"/>
    <property type="match status" value="1"/>
</dbReference>
<proteinExistence type="predicted"/>
<dbReference type="AlphaFoldDB" id="A0A1U7YU41"/>
<sequence length="608" mass="69599">MNMIKKIVTESRHGSHNNSNDEADFAKGQLSLVIIGGDGGRVEHEPAKSLKSLLENLSLKSDSNGQTNEDYWTDSFENVGSSSASLIARKDRTGDKYRNGNGEGNSENEWKMLLTSYRGESSLGSLSNVRDVESSVIVEKGLSEQTSTEIEEEGSSRRKRLARMDGSTNFEVADSVLLAAIKNKVELSSARSTDCCIYRIPNTLRKTNEKAYVPEIISIGPFHRCKENLGAMEEHKQWYLKALLSRTTDPDKILDDCIKAMRALEANARKCYSEPIDYLSSDEFVEMMLVDGCFMIELFFRYSEQHLEEQECLMKKNEVKLDQKDPIFSSERMLPTILRDMLLLENQLPFFVLEWLFDIIIAPVKQKSVSSLNQLVFNFFANVLPMGGMKSKDRTHLKGEHLLHLLRRGILPSSAMRKPRDIQEPEITHCVTELREAGVKFKKKDKADSFMDITFSNGVVEIPNLNVQDYTNCLFRNLIAFEQCYHSCTSRITSYAYLMDSLIDTPEDVQYLKRRRIITHLMGNHEEVSFLFNNLCNGVYLNHFYYVDLCEQVNAHFRSRWHTWRASLMRDYFKNPWAVLSFTAAILLLALTFIGALFSTLSFCLHHS</sequence>
<dbReference type="OMA" id="IHERVPW"/>
<name>A0A1U7YU41_NELNU</name>
<organism evidence="1 2">
    <name type="scientific">Nelumbo nucifera</name>
    <name type="common">Sacred lotus</name>
    <dbReference type="NCBI Taxonomy" id="4432"/>
    <lineage>
        <taxon>Eukaryota</taxon>
        <taxon>Viridiplantae</taxon>
        <taxon>Streptophyta</taxon>
        <taxon>Embryophyta</taxon>
        <taxon>Tracheophyta</taxon>
        <taxon>Spermatophyta</taxon>
        <taxon>Magnoliopsida</taxon>
        <taxon>Proteales</taxon>
        <taxon>Nelumbonaceae</taxon>
        <taxon>Nelumbo</taxon>
    </lineage>
</organism>
<dbReference type="eggNOG" id="ENOG502R8IS">
    <property type="taxonomic scope" value="Eukaryota"/>
</dbReference>
<gene>
    <name evidence="2" type="primary">LOC104586998</name>
</gene>
<dbReference type="PANTHER" id="PTHR31170">
    <property type="entry name" value="BNAC04G53230D PROTEIN"/>
    <property type="match status" value="1"/>
</dbReference>
<dbReference type="RefSeq" id="XP_010242713.1">
    <property type="nucleotide sequence ID" value="XM_010244411.2"/>
</dbReference>
<dbReference type="Proteomes" id="UP000189703">
    <property type="component" value="Unplaced"/>
</dbReference>
<accession>A0A1U7YU41</accession>
<evidence type="ECO:0000313" key="1">
    <source>
        <dbReference type="Proteomes" id="UP000189703"/>
    </source>
</evidence>
<dbReference type="Pfam" id="PF03140">
    <property type="entry name" value="DUF247"/>
    <property type="match status" value="1"/>
</dbReference>
<dbReference type="InterPro" id="IPR004158">
    <property type="entry name" value="DUF247_pln"/>
</dbReference>